<dbReference type="STRING" id="880071.Fleli_0908"/>
<accession>I4AHC8</accession>
<dbReference type="EMBL" id="CP003345">
    <property type="protein sequence ID" value="AFM03363.1"/>
    <property type="molecule type" value="Genomic_DNA"/>
</dbReference>
<dbReference type="PATRIC" id="fig|880071.3.peg.887"/>
<dbReference type="HOGENOM" id="CLU_2972820_0_0_10"/>
<dbReference type="KEGG" id="fli:Fleli_0908"/>
<sequence length="58" mass="6199">MDSLKKKFGKFAVSSEKMAKVNGGLSCSANGGATKMEFLDANEALKWCARRPSCTGCH</sequence>
<gene>
    <name evidence="1" type="ordered locus">Fleli_0908</name>
</gene>
<evidence type="ECO:0000313" key="2">
    <source>
        <dbReference type="Proteomes" id="UP000006054"/>
    </source>
</evidence>
<dbReference type="RefSeq" id="WP_014796821.1">
    <property type="nucleotide sequence ID" value="NC_018018.1"/>
</dbReference>
<proteinExistence type="predicted"/>
<organism evidence="1 2">
    <name type="scientific">Bernardetia litoralis (strain ATCC 23117 / DSM 6794 / NBRC 15988 / NCIMB 1366 / Fx l1 / Sio-4)</name>
    <name type="common">Flexibacter litoralis</name>
    <dbReference type="NCBI Taxonomy" id="880071"/>
    <lineage>
        <taxon>Bacteria</taxon>
        <taxon>Pseudomonadati</taxon>
        <taxon>Bacteroidota</taxon>
        <taxon>Cytophagia</taxon>
        <taxon>Cytophagales</taxon>
        <taxon>Bernardetiaceae</taxon>
        <taxon>Bernardetia</taxon>
    </lineage>
</organism>
<dbReference type="AlphaFoldDB" id="I4AHC8"/>
<reference evidence="2" key="1">
    <citation type="submission" date="2012-06" db="EMBL/GenBank/DDBJ databases">
        <title>The complete genome of Flexibacter litoralis DSM 6794.</title>
        <authorList>
            <person name="Lucas S."/>
            <person name="Copeland A."/>
            <person name="Lapidus A."/>
            <person name="Glavina del Rio T."/>
            <person name="Dalin E."/>
            <person name="Tice H."/>
            <person name="Bruce D."/>
            <person name="Goodwin L."/>
            <person name="Pitluck S."/>
            <person name="Peters L."/>
            <person name="Ovchinnikova G."/>
            <person name="Lu M."/>
            <person name="Kyrpides N."/>
            <person name="Mavromatis K."/>
            <person name="Ivanova N."/>
            <person name="Brettin T."/>
            <person name="Detter J.C."/>
            <person name="Han C."/>
            <person name="Larimer F."/>
            <person name="Land M."/>
            <person name="Hauser L."/>
            <person name="Markowitz V."/>
            <person name="Cheng J.-F."/>
            <person name="Hugenholtz P."/>
            <person name="Woyke T."/>
            <person name="Wu D."/>
            <person name="Spring S."/>
            <person name="Lang E."/>
            <person name="Kopitz M."/>
            <person name="Brambilla E."/>
            <person name="Klenk H.-P."/>
            <person name="Eisen J.A."/>
        </authorList>
    </citation>
    <scope>NUCLEOTIDE SEQUENCE [LARGE SCALE GENOMIC DNA]</scope>
    <source>
        <strain evidence="2">ATCC 23117 / DSM 6794 / NBRC 15988 / NCIMB 1366 / Sio-4</strain>
    </source>
</reference>
<keyword evidence="2" id="KW-1185">Reference proteome</keyword>
<dbReference type="Proteomes" id="UP000006054">
    <property type="component" value="Chromosome"/>
</dbReference>
<name>I4AHC8_BERLS</name>
<protein>
    <submittedName>
        <fullName evidence="1">Uncharacterized protein</fullName>
    </submittedName>
</protein>
<evidence type="ECO:0000313" key="1">
    <source>
        <dbReference type="EMBL" id="AFM03363.1"/>
    </source>
</evidence>